<evidence type="ECO:0000313" key="2">
    <source>
        <dbReference type="EMBL" id="KAF2169503.1"/>
    </source>
</evidence>
<dbReference type="EMBL" id="ML993587">
    <property type="protein sequence ID" value="KAF2169503.1"/>
    <property type="molecule type" value="Genomic_DNA"/>
</dbReference>
<evidence type="ECO:0000256" key="1">
    <source>
        <dbReference type="SAM" id="MobiDB-lite"/>
    </source>
</evidence>
<keyword evidence="3" id="KW-1185">Reference proteome</keyword>
<sequence>MTFLLLFMTFLLLFMIFLLLLRIVVLLLSIPQHRIVVLVNNNAGGFVSKSGATRLHAILGRCSKCNGLERWAGVRWYATDLQAEERLECQKLILTVVVTRGRQLLRHEDAACLLRAVSAMQCDKMRKLTIIATAGRSREHSPSSFLSLTKPLCSGQGLRTLGVDGIIDLAEKVYTSCVQIVGGFQWQEVFQVVKQSFYDIVKEIKRCLIGQPLPKGLVEEGEGTGIEGEAQAQGVGDELCVCVKTASKHVTPSRFPPPPMPLSAIQPAAPSLSQPHTTKRRSASTIPPPTGAPRHLYTIINMAPTSWSAAADIKLSSSLEQNLALHSLHGSDQLGIAKRFIHDYAYLVYAAACLSNATNIWPNSTENIREVMKWVEKANIAWGAVSSELGLQLHRMTQDAINDRQGDIEWYALGTSDLHSGIHAVVKEYVRFSFIEPVLAKNAKYWGLVDEDDTRRTGSAQLEKATDDLWSALENPIPSQVEARNAELDPVREQDRMHKTFGIRARMAEALQPLLTQYRKNGFGVADEATLEALRPVVQQYKKEVAQLAVITEYAESPANKGVLRIAGPHVDLILPGVAGSSQVTRITGT</sequence>
<dbReference type="GeneID" id="54565243"/>
<accession>A0A6A6CS17</accession>
<dbReference type="Proteomes" id="UP000799537">
    <property type="component" value="Unassembled WGS sequence"/>
</dbReference>
<gene>
    <name evidence="2" type="ORF">M409DRAFT_52044</name>
</gene>
<name>A0A6A6CS17_ZASCE</name>
<feature type="region of interest" description="Disordered" evidence="1">
    <location>
        <begin position="268"/>
        <end position="288"/>
    </location>
</feature>
<dbReference type="AlphaFoldDB" id="A0A6A6CS17"/>
<organism evidence="2 3">
    <name type="scientific">Zasmidium cellare ATCC 36951</name>
    <dbReference type="NCBI Taxonomy" id="1080233"/>
    <lineage>
        <taxon>Eukaryota</taxon>
        <taxon>Fungi</taxon>
        <taxon>Dikarya</taxon>
        <taxon>Ascomycota</taxon>
        <taxon>Pezizomycotina</taxon>
        <taxon>Dothideomycetes</taxon>
        <taxon>Dothideomycetidae</taxon>
        <taxon>Mycosphaerellales</taxon>
        <taxon>Mycosphaerellaceae</taxon>
        <taxon>Zasmidium</taxon>
    </lineage>
</organism>
<evidence type="ECO:0000313" key="3">
    <source>
        <dbReference type="Proteomes" id="UP000799537"/>
    </source>
</evidence>
<proteinExistence type="predicted"/>
<dbReference type="RefSeq" id="XP_033670392.1">
    <property type="nucleotide sequence ID" value="XM_033811971.1"/>
</dbReference>
<protein>
    <submittedName>
        <fullName evidence="2">Uncharacterized protein</fullName>
    </submittedName>
</protein>
<reference evidence="2" key="1">
    <citation type="journal article" date="2020" name="Stud. Mycol.">
        <title>101 Dothideomycetes genomes: a test case for predicting lifestyles and emergence of pathogens.</title>
        <authorList>
            <person name="Haridas S."/>
            <person name="Albert R."/>
            <person name="Binder M."/>
            <person name="Bloem J."/>
            <person name="Labutti K."/>
            <person name="Salamov A."/>
            <person name="Andreopoulos B."/>
            <person name="Baker S."/>
            <person name="Barry K."/>
            <person name="Bills G."/>
            <person name="Bluhm B."/>
            <person name="Cannon C."/>
            <person name="Castanera R."/>
            <person name="Culley D."/>
            <person name="Daum C."/>
            <person name="Ezra D."/>
            <person name="Gonzalez J."/>
            <person name="Henrissat B."/>
            <person name="Kuo A."/>
            <person name="Liang C."/>
            <person name="Lipzen A."/>
            <person name="Lutzoni F."/>
            <person name="Magnuson J."/>
            <person name="Mondo S."/>
            <person name="Nolan M."/>
            <person name="Ohm R."/>
            <person name="Pangilinan J."/>
            <person name="Park H.-J."/>
            <person name="Ramirez L."/>
            <person name="Alfaro M."/>
            <person name="Sun H."/>
            <person name="Tritt A."/>
            <person name="Yoshinaga Y."/>
            <person name="Zwiers L.-H."/>
            <person name="Turgeon B."/>
            <person name="Goodwin S."/>
            <person name="Spatafora J."/>
            <person name="Crous P."/>
            <person name="Grigoriev I."/>
        </authorList>
    </citation>
    <scope>NUCLEOTIDE SEQUENCE</scope>
    <source>
        <strain evidence="2">ATCC 36951</strain>
    </source>
</reference>